<dbReference type="GO" id="GO:0016567">
    <property type="term" value="P:protein ubiquitination"/>
    <property type="evidence" value="ECO:0007669"/>
    <property type="project" value="UniProtKB-UniPathway"/>
</dbReference>
<keyword evidence="6" id="KW-1185">Reference proteome</keyword>
<evidence type="ECO:0008006" key="7">
    <source>
        <dbReference type="Google" id="ProtNLM"/>
    </source>
</evidence>
<dbReference type="ExpressionAtlas" id="A0A2K3DAQ2">
    <property type="expression patterns" value="differential"/>
</dbReference>
<accession>A0A2K3DAQ2</accession>
<reference evidence="5 6" key="1">
    <citation type="journal article" date="2007" name="Science">
        <title>The Chlamydomonas genome reveals the evolution of key animal and plant functions.</title>
        <authorList>
            <person name="Merchant S.S."/>
            <person name="Prochnik S.E."/>
            <person name="Vallon O."/>
            <person name="Harris E.H."/>
            <person name="Karpowicz S.J."/>
            <person name="Witman G.B."/>
            <person name="Terry A."/>
            <person name="Salamov A."/>
            <person name="Fritz-Laylin L.K."/>
            <person name="Marechal-Drouard L."/>
            <person name="Marshall W.F."/>
            <person name="Qu L.H."/>
            <person name="Nelson D.R."/>
            <person name="Sanderfoot A.A."/>
            <person name="Spalding M.H."/>
            <person name="Kapitonov V.V."/>
            <person name="Ren Q."/>
            <person name="Ferris P."/>
            <person name="Lindquist E."/>
            <person name="Shapiro H."/>
            <person name="Lucas S.M."/>
            <person name="Grimwood J."/>
            <person name="Schmutz J."/>
            <person name="Cardol P."/>
            <person name="Cerutti H."/>
            <person name="Chanfreau G."/>
            <person name="Chen C.L."/>
            <person name="Cognat V."/>
            <person name="Croft M.T."/>
            <person name="Dent R."/>
            <person name="Dutcher S."/>
            <person name="Fernandez E."/>
            <person name="Fukuzawa H."/>
            <person name="Gonzalez-Ballester D."/>
            <person name="Gonzalez-Halphen D."/>
            <person name="Hallmann A."/>
            <person name="Hanikenne M."/>
            <person name="Hippler M."/>
            <person name="Inwood W."/>
            <person name="Jabbari K."/>
            <person name="Kalanon M."/>
            <person name="Kuras R."/>
            <person name="Lefebvre P.A."/>
            <person name="Lemaire S.D."/>
            <person name="Lobanov A.V."/>
            <person name="Lohr M."/>
            <person name="Manuell A."/>
            <person name="Meier I."/>
            <person name="Mets L."/>
            <person name="Mittag M."/>
            <person name="Mittelmeier T."/>
            <person name="Moroney J.V."/>
            <person name="Moseley J."/>
            <person name="Napoli C."/>
            <person name="Nedelcu A.M."/>
            <person name="Niyogi K."/>
            <person name="Novoselov S.V."/>
            <person name="Paulsen I.T."/>
            <person name="Pazour G."/>
            <person name="Purton S."/>
            <person name="Ral J.P."/>
            <person name="Riano-Pachon D.M."/>
            <person name="Riekhof W."/>
            <person name="Rymarquis L."/>
            <person name="Schroda M."/>
            <person name="Stern D."/>
            <person name="Umen J."/>
            <person name="Willows R."/>
            <person name="Wilson N."/>
            <person name="Zimmer S.L."/>
            <person name="Allmer J."/>
            <person name="Balk J."/>
            <person name="Bisova K."/>
            <person name="Chen C.J."/>
            <person name="Elias M."/>
            <person name="Gendler K."/>
            <person name="Hauser C."/>
            <person name="Lamb M.R."/>
            <person name="Ledford H."/>
            <person name="Long J.C."/>
            <person name="Minagawa J."/>
            <person name="Page M.D."/>
            <person name="Pan J."/>
            <person name="Pootakham W."/>
            <person name="Roje S."/>
            <person name="Rose A."/>
            <person name="Stahlberg E."/>
            <person name="Terauchi A.M."/>
            <person name="Yang P."/>
            <person name="Ball S."/>
            <person name="Bowler C."/>
            <person name="Dieckmann C.L."/>
            <person name="Gladyshev V.N."/>
            <person name="Green P."/>
            <person name="Jorgensen R."/>
            <person name="Mayfield S."/>
            <person name="Mueller-Roeber B."/>
            <person name="Rajamani S."/>
            <person name="Sayre R.T."/>
            <person name="Brokstein P."/>
            <person name="Dubchak I."/>
            <person name="Goodstein D."/>
            <person name="Hornick L."/>
            <person name="Huang Y.W."/>
            <person name="Jhaveri J."/>
            <person name="Luo Y."/>
            <person name="Martinez D."/>
            <person name="Ngau W.C."/>
            <person name="Otillar B."/>
            <person name="Poliakov A."/>
            <person name="Porter A."/>
            <person name="Szajkowski L."/>
            <person name="Werner G."/>
            <person name="Zhou K."/>
            <person name="Grigoriev I.V."/>
            <person name="Rokhsar D.S."/>
            <person name="Grossman A.R."/>
        </authorList>
    </citation>
    <scope>NUCLEOTIDE SEQUENCE [LARGE SCALE GENOMIC DNA]</scope>
    <source>
        <strain evidence="6">CC-503</strain>
    </source>
</reference>
<evidence type="ECO:0000256" key="2">
    <source>
        <dbReference type="SAM" id="MobiDB-lite"/>
    </source>
</evidence>
<name>A0A2K3DAQ2_CHLRE</name>
<dbReference type="SUPFAM" id="SSF52540">
    <property type="entry name" value="P-loop containing nucleoside triphosphate hydrolases"/>
    <property type="match status" value="1"/>
</dbReference>
<dbReference type="PROSITE" id="PS51698">
    <property type="entry name" value="U_BOX"/>
    <property type="match status" value="1"/>
</dbReference>
<dbReference type="SUPFAM" id="SSF57850">
    <property type="entry name" value="RING/U-box"/>
    <property type="match status" value="1"/>
</dbReference>
<dbReference type="EMBL" id="CM008971">
    <property type="protein sequence ID" value="PNW77601.1"/>
    <property type="molecule type" value="Genomic_DNA"/>
</dbReference>
<dbReference type="Gramene" id="PNW77601">
    <property type="protein sequence ID" value="PNW77601"/>
    <property type="gene ID" value="CHLRE_10g443950v5"/>
</dbReference>
<dbReference type="GO" id="GO:0016020">
    <property type="term" value="C:membrane"/>
    <property type="evidence" value="ECO:0007669"/>
    <property type="project" value="InterPro"/>
</dbReference>
<protein>
    <recommendedName>
        <fullName evidence="7">U-box domain-containing protein</fullName>
    </recommendedName>
</protein>
<gene>
    <name evidence="5" type="ORF">CHLRE_10g443950v5</name>
</gene>
<dbReference type="GO" id="GO:0005525">
    <property type="term" value="F:GTP binding"/>
    <property type="evidence" value="ECO:0007669"/>
    <property type="project" value="InterPro"/>
</dbReference>
<sequence length="507" mass="53115">MAEIVAIVASGLALAEVLKKLVLPKLIELLRSKPTTVSTSLRCTAGSDLGALALLPRFEPYAYNIAVAGTVNTGKSSLVEALLKLWGNHHSNDAGVPVTVKPGVTAVKHAFGPNAFLWDLPGAGTTECPAAQYFRDMCLSSFDCVLLVTSDTVREADATVIKACIAKRQHIAVVYNKADEALSTELRKGSRIRATDSRAAADALRQRIGSNLRAVLGQPTAAGGGDRSVDYFLLSAMALSDMLDGINSGRQEGEGLLGLYEFGPDKALARTGLDEMALLSWIQSVLRLRHPHSPAGAGAGAPRWQPPAQAAHERYPPVPVAPPPTPPLPVYGAAPLQAGLQHMRMPPTAQPPQQPQPHQPPRQHQQQQAAAAASPPQAAPSAAPPAAAVLPPPPPLQRDPALLSPVRSNAAAAAAAAVAAASFPRHAIPSEFICPITQDVMSEPVVTADGHSYNRPGIEQWLAAGNATSPRTNLPLVHTHLVPNKQLRSAIAAWSAKAGYPLPAAAD</sequence>
<dbReference type="GeneID" id="66055033"/>
<comment type="similarity">
    <text evidence="1">Belongs to the TRAFAC class dynamin-like GTPase superfamily. IRG family.</text>
</comment>
<evidence type="ECO:0000259" key="3">
    <source>
        <dbReference type="PROSITE" id="PS51698"/>
    </source>
</evidence>
<dbReference type="InParanoid" id="A0A2K3DAQ2"/>
<dbReference type="KEGG" id="cre:CHLRE_10g443950v5"/>
<dbReference type="AlphaFoldDB" id="A0A2K3DAQ2"/>
<dbReference type="Pfam" id="PF04564">
    <property type="entry name" value="U-box"/>
    <property type="match status" value="1"/>
</dbReference>
<evidence type="ECO:0000313" key="6">
    <source>
        <dbReference type="Proteomes" id="UP000006906"/>
    </source>
</evidence>
<dbReference type="PROSITE" id="PS51716">
    <property type="entry name" value="G_IRG"/>
    <property type="match status" value="1"/>
</dbReference>
<feature type="domain" description="U-box" evidence="3">
    <location>
        <begin position="427"/>
        <end position="501"/>
    </location>
</feature>
<dbReference type="Pfam" id="PF05049">
    <property type="entry name" value="IIGP"/>
    <property type="match status" value="1"/>
</dbReference>
<dbReference type="InterPro" id="IPR013083">
    <property type="entry name" value="Znf_RING/FYVE/PHD"/>
</dbReference>
<evidence type="ECO:0000256" key="1">
    <source>
        <dbReference type="ARBA" id="ARBA00005429"/>
    </source>
</evidence>
<dbReference type="InterPro" id="IPR052085">
    <property type="entry name" value="WD-SAM-U-box"/>
</dbReference>
<dbReference type="OrthoDB" id="10064100at2759"/>
<dbReference type="CDD" id="cd16655">
    <property type="entry name" value="RING-Ubox_WDSUB1-like"/>
    <property type="match status" value="1"/>
</dbReference>
<feature type="compositionally biased region" description="Low complexity" evidence="2">
    <location>
        <begin position="362"/>
        <end position="389"/>
    </location>
</feature>
<dbReference type="InterPro" id="IPR007743">
    <property type="entry name" value="Immunity-related_GTPase-like"/>
</dbReference>
<dbReference type="PaxDb" id="3055-EDP05591"/>
<feature type="compositionally biased region" description="Pro residues" evidence="2">
    <location>
        <begin position="348"/>
        <end position="360"/>
    </location>
</feature>
<evidence type="ECO:0000259" key="4">
    <source>
        <dbReference type="PROSITE" id="PS51716"/>
    </source>
</evidence>
<proteinExistence type="inferred from homology"/>
<dbReference type="InterPro" id="IPR027417">
    <property type="entry name" value="P-loop_NTPase"/>
</dbReference>
<dbReference type="RefSeq" id="XP_042920235.1">
    <property type="nucleotide sequence ID" value="XM_043066838.1"/>
</dbReference>
<organism evidence="5 6">
    <name type="scientific">Chlamydomonas reinhardtii</name>
    <name type="common">Chlamydomonas smithii</name>
    <dbReference type="NCBI Taxonomy" id="3055"/>
    <lineage>
        <taxon>Eukaryota</taxon>
        <taxon>Viridiplantae</taxon>
        <taxon>Chlorophyta</taxon>
        <taxon>core chlorophytes</taxon>
        <taxon>Chlorophyceae</taxon>
        <taxon>CS clade</taxon>
        <taxon>Chlamydomonadales</taxon>
        <taxon>Chlamydomonadaceae</taxon>
        <taxon>Chlamydomonas</taxon>
    </lineage>
</organism>
<feature type="region of interest" description="Disordered" evidence="2">
    <location>
        <begin position="293"/>
        <end position="402"/>
    </location>
</feature>
<dbReference type="PANTHER" id="PTHR46573">
    <property type="entry name" value="WD REPEAT, SAM AND U-BOX DOMAIN-CONTAINING PROTEIN 1"/>
    <property type="match status" value="1"/>
</dbReference>
<dbReference type="InterPro" id="IPR030385">
    <property type="entry name" value="G_IRG_dom"/>
</dbReference>
<dbReference type="UniPathway" id="UPA00143"/>
<feature type="compositionally biased region" description="Low complexity" evidence="2">
    <location>
        <begin position="294"/>
        <end position="310"/>
    </location>
</feature>
<dbReference type="SMART" id="SM00504">
    <property type="entry name" value="Ubox"/>
    <property type="match status" value="1"/>
</dbReference>
<dbReference type="Gene3D" id="3.30.40.10">
    <property type="entry name" value="Zinc/RING finger domain, C3HC4 (zinc finger)"/>
    <property type="match status" value="1"/>
</dbReference>
<feature type="compositionally biased region" description="Pro residues" evidence="2">
    <location>
        <begin position="316"/>
        <end position="329"/>
    </location>
</feature>
<dbReference type="Gene3D" id="3.40.50.300">
    <property type="entry name" value="P-loop containing nucleotide triphosphate hydrolases"/>
    <property type="match status" value="1"/>
</dbReference>
<dbReference type="PANTHER" id="PTHR46573:SF1">
    <property type="entry name" value="WD REPEAT, SAM AND U-BOX DOMAIN-CONTAINING PROTEIN 1"/>
    <property type="match status" value="1"/>
</dbReference>
<feature type="domain" description="IRG-type G" evidence="4">
    <location>
        <begin position="61"/>
        <end position="255"/>
    </location>
</feature>
<dbReference type="GO" id="GO:0004842">
    <property type="term" value="F:ubiquitin-protein transferase activity"/>
    <property type="evidence" value="ECO:0007669"/>
    <property type="project" value="InterPro"/>
</dbReference>
<dbReference type="InterPro" id="IPR003613">
    <property type="entry name" value="Ubox_domain"/>
</dbReference>
<evidence type="ECO:0000313" key="5">
    <source>
        <dbReference type="EMBL" id="PNW77601.1"/>
    </source>
</evidence>
<dbReference type="Proteomes" id="UP000006906">
    <property type="component" value="Chromosome 10"/>
</dbReference>